<dbReference type="Gene3D" id="3.40.50.300">
    <property type="entry name" value="P-loop containing nucleotide triphosphate hydrolases"/>
    <property type="match status" value="1"/>
</dbReference>
<feature type="domain" description="Tr-type G" evidence="12">
    <location>
        <begin position="163"/>
        <end position="398"/>
    </location>
</feature>
<dbReference type="PANTHER" id="PTHR23115">
    <property type="entry name" value="TRANSLATION FACTOR"/>
    <property type="match status" value="1"/>
</dbReference>
<dbReference type="FunFam" id="3.40.50.300:FF:000211">
    <property type="entry name" value="Elongation factor 1-alpha"/>
    <property type="match status" value="1"/>
</dbReference>
<dbReference type="PRINTS" id="PR00315">
    <property type="entry name" value="ELONGATNFCT"/>
</dbReference>
<dbReference type="AlphaFoldDB" id="A0A9Q8WHS5"/>
<evidence type="ECO:0000256" key="8">
    <source>
        <dbReference type="ARBA" id="ARBA00022768"/>
    </source>
</evidence>
<keyword evidence="7" id="KW-0547">Nucleotide-binding</keyword>
<organism evidence="13 14">
    <name type="scientific">Colletotrichum lupini</name>
    <dbReference type="NCBI Taxonomy" id="145971"/>
    <lineage>
        <taxon>Eukaryota</taxon>
        <taxon>Fungi</taxon>
        <taxon>Dikarya</taxon>
        <taxon>Ascomycota</taxon>
        <taxon>Pezizomycotina</taxon>
        <taxon>Sordariomycetes</taxon>
        <taxon>Hypocreomycetidae</taxon>
        <taxon>Glomerellales</taxon>
        <taxon>Glomerellaceae</taxon>
        <taxon>Colletotrichum</taxon>
        <taxon>Colletotrichum acutatum species complex</taxon>
    </lineage>
</organism>
<dbReference type="NCBIfam" id="NF008969">
    <property type="entry name" value="PRK12317.1"/>
    <property type="match status" value="1"/>
</dbReference>
<dbReference type="FunFam" id="2.40.30.10:FF:000003">
    <property type="entry name" value="Elongation factor 1-alpha"/>
    <property type="match status" value="1"/>
</dbReference>
<dbReference type="InterPro" id="IPR054696">
    <property type="entry name" value="GTP-eEF1A_C"/>
</dbReference>
<dbReference type="CDD" id="cd03705">
    <property type="entry name" value="EF1_alpha_III"/>
    <property type="match status" value="1"/>
</dbReference>
<evidence type="ECO:0000256" key="1">
    <source>
        <dbReference type="ARBA" id="ARBA00003982"/>
    </source>
</evidence>
<dbReference type="GeneID" id="73342758"/>
<dbReference type="Pfam" id="PF22594">
    <property type="entry name" value="GTP-eEF1A_C"/>
    <property type="match status" value="1"/>
</dbReference>
<evidence type="ECO:0000256" key="6">
    <source>
        <dbReference type="ARBA" id="ARBA00022490"/>
    </source>
</evidence>
<dbReference type="InterPro" id="IPR009000">
    <property type="entry name" value="Transl_B-barrel_sf"/>
</dbReference>
<reference evidence="13" key="1">
    <citation type="journal article" date="2021" name="Mol. Plant Microbe Interact.">
        <title>Complete Genome Sequence of the Plant-Pathogenic Fungus Colletotrichum lupini.</title>
        <authorList>
            <person name="Baroncelli R."/>
            <person name="Pensec F."/>
            <person name="Da Lio D."/>
            <person name="Boufleur T."/>
            <person name="Vicente I."/>
            <person name="Sarrocco S."/>
            <person name="Picot A."/>
            <person name="Baraldi E."/>
            <person name="Sukno S."/>
            <person name="Thon M."/>
            <person name="Le Floch G."/>
        </authorList>
    </citation>
    <scope>NUCLEOTIDE SEQUENCE</scope>
    <source>
        <strain evidence="13">IMI 504893</strain>
    </source>
</reference>
<protein>
    <recommendedName>
        <fullName evidence="4">Elongation factor 1-alpha</fullName>
    </recommendedName>
</protein>
<evidence type="ECO:0000256" key="5">
    <source>
        <dbReference type="ARBA" id="ARBA00022481"/>
    </source>
</evidence>
<dbReference type="GO" id="GO:0005737">
    <property type="term" value="C:cytoplasm"/>
    <property type="evidence" value="ECO:0007669"/>
    <property type="project" value="UniProtKB-SubCell"/>
</dbReference>
<dbReference type="GO" id="GO:0003746">
    <property type="term" value="F:translation elongation factor activity"/>
    <property type="evidence" value="ECO:0007669"/>
    <property type="project" value="UniProtKB-KW"/>
</dbReference>
<keyword evidence="9" id="KW-0648">Protein biosynthesis</keyword>
<dbReference type="InterPro" id="IPR027417">
    <property type="entry name" value="P-loop_NTPase"/>
</dbReference>
<gene>
    <name evidence="13" type="ORF">CLUP02_08766</name>
</gene>
<dbReference type="EMBL" id="CP019476">
    <property type="protein sequence ID" value="UQC83272.1"/>
    <property type="molecule type" value="Genomic_DNA"/>
</dbReference>
<keyword evidence="8 13" id="KW-0251">Elongation factor</keyword>
<evidence type="ECO:0000256" key="11">
    <source>
        <dbReference type="SAM" id="MobiDB-lite"/>
    </source>
</evidence>
<keyword evidence="14" id="KW-1185">Reference proteome</keyword>
<dbReference type="InterPro" id="IPR004161">
    <property type="entry name" value="EFTu-like_2"/>
</dbReference>
<dbReference type="Gene3D" id="2.40.30.10">
    <property type="entry name" value="Translation factors"/>
    <property type="match status" value="2"/>
</dbReference>
<evidence type="ECO:0000256" key="7">
    <source>
        <dbReference type="ARBA" id="ARBA00022741"/>
    </source>
</evidence>
<dbReference type="PROSITE" id="PS00301">
    <property type="entry name" value="G_TR_1"/>
    <property type="match status" value="1"/>
</dbReference>
<dbReference type="SUPFAM" id="SSF50447">
    <property type="entry name" value="Translation proteins"/>
    <property type="match status" value="1"/>
</dbReference>
<dbReference type="SUPFAM" id="SSF50465">
    <property type="entry name" value="EF-Tu/eEF-1alpha/eIF2-gamma C-terminal domain"/>
    <property type="match status" value="1"/>
</dbReference>
<keyword evidence="10" id="KW-0342">GTP-binding</keyword>
<dbReference type="InterPro" id="IPR050100">
    <property type="entry name" value="TRAFAC_GTPase_members"/>
</dbReference>
<evidence type="ECO:0000256" key="4">
    <source>
        <dbReference type="ARBA" id="ARBA00013870"/>
    </source>
</evidence>
<dbReference type="Pfam" id="PF00009">
    <property type="entry name" value="GTP_EFTU"/>
    <property type="match status" value="1"/>
</dbReference>
<dbReference type="FunFam" id="2.40.30.10:FF:000005">
    <property type="entry name" value="Elongation factor 1-alpha"/>
    <property type="match status" value="1"/>
</dbReference>
<dbReference type="SUPFAM" id="SSF52540">
    <property type="entry name" value="P-loop containing nucleoside triphosphate hydrolases"/>
    <property type="match status" value="1"/>
</dbReference>
<dbReference type="CDD" id="cd03693">
    <property type="entry name" value="EF1_alpha_II"/>
    <property type="match status" value="1"/>
</dbReference>
<dbReference type="NCBIfam" id="TIGR00483">
    <property type="entry name" value="EF-1_alpha"/>
    <property type="match status" value="1"/>
</dbReference>
<dbReference type="GO" id="GO:0003924">
    <property type="term" value="F:GTPase activity"/>
    <property type="evidence" value="ECO:0007669"/>
    <property type="project" value="InterPro"/>
</dbReference>
<feature type="compositionally biased region" description="Basic and acidic residues" evidence="11">
    <location>
        <begin position="1"/>
        <end position="18"/>
    </location>
</feature>
<proteinExistence type="inferred from homology"/>
<dbReference type="InterPro" id="IPR009001">
    <property type="entry name" value="Transl_elong_EF1A/Init_IF2_C"/>
</dbReference>
<evidence type="ECO:0000313" key="13">
    <source>
        <dbReference type="EMBL" id="UQC83272.1"/>
    </source>
</evidence>
<dbReference type="PROSITE" id="PS51722">
    <property type="entry name" value="G_TR_2"/>
    <property type="match status" value="1"/>
</dbReference>
<evidence type="ECO:0000256" key="2">
    <source>
        <dbReference type="ARBA" id="ARBA00004496"/>
    </source>
</evidence>
<dbReference type="HAMAP" id="MF_00118_A">
    <property type="entry name" value="EF_Tu_A"/>
    <property type="match status" value="1"/>
</dbReference>
<evidence type="ECO:0000256" key="3">
    <source>
        <dbReference type="ARBA" id="ARBA00007249"/>
    </source>
</evidence>
<dbReference type="Proteomes" id="UP000830671">
    <property type="component" value="Chromosome 4"/>
</dbReference>
<dbReference type="RefSeq" id="XP_049144891.1">
    <property type="nucleotide sequence ID" value="XM_049287748.1"/>
</dbReference>
<keyword evidence="6" id="KW-0963">Cytoplasm</keyword>
<name>A0A9Q8WHS5_9PEZI</name>
<comment type="similarity">
    <text evidence="3">Belongs to the TRAFAC class translation factor GTPase superfamily. Classic translation factor GTPase family. EF-Tu/EF-1A subfamily.</text>
</comment>
<feature type="region of interest" description="Disordered" evidence="11">
    <location>
        <begin position="1"/>
        <end position="72"/>
    </location>
</feature>
<dbReference type="Pfam" id="PF03144">
    <property type="entry name" value="GTP_EFTU_D2"/>
    <property type="match status" value="1"/>
</dbReference>
<dbReference type="InterPro" id="IPR031157">
    <property type="entry name" value="G_TR_CS"/>
</dbReference>
<keyword evidence="5" id="KW-0488">Methylation</keyword>
<dbReference type="CDD" id="cd01883">
    <property type="entry name" value="EF1_alpha"/>
    <property type="match status" value="1"/>
</dbReference>
<dbReference type="InterPro" id="IPR004539">
    <property type="entry name" value="Transl_elong_EF1A_euk/arc"/>
</dbReference>
<evidence type="ECO:0000259" key="12">
    <source>
        <dbReference type="PROSITE" id="PS51722"/>
    </source>
</evidence>
<feature type="compositionally biased region" description="Low complexity" evidence="11">
    <location>
        <begin position="60"/>
        <end position="72"/>
    </location>
</feature>
<sequence length="617" mass="67623">MVSDDELYRPSCRGETEPRYNALLVREPRSAKKPSTLGINNNHPTNHKKTEPPTPPPTSTQPTSTLSHSHSTTQLFHSQTYKSLARPPKQSFPLLLLLFVVHTESKFTDHLCSEYSPYLTHLLFSHINHIIARIITDSTTLQLLPFKHTTRSHPTAKMGKEEKNHINVVVIGHVDSGKSTTTGHLIYQCGGIDKRTIEKFEKEAAELGKGSFKYAWVLDKLKAERERGITIDIALWKFETPKYYVTVIDAPGHRDFIKNMITGTSQADCAILIIAAGVGEFEAGISKDGQTREHALLAYTLGVKQLIVAINKMDTTKWSEARFEEIIKETSGFIKKVGYNPKTVAFVPISGFHGDNMLAPTTNAPWYKGWEKETKAGKSTGKTLLEAIDAIDTPKRPTDKPLRLPLQDVYKIGGIGTVPVGRIETGVLKPGMVVTFAPANVTTEVKSVEMHHEQLTEGLPGDNVGFNVKNVSVKDIRRGNVAGDSKNDPPLGAASFNAQVIVLNHPGQVGAGYAPVLDCHTAHIACKFSEILEKIDRRTGKSVENNPKFIKSGDAAIVKMVPSKPMCVEAFTDYPPLGRFAVRDMRQTVAVGVIKSVEKSAGNAGKVTKSAAKAGKK</sequence>
<dbReference type="KEGG" id="clup:CLUP02_08766"/>
<comment type="function">
    <text evidence="1">This protein promotes the GTP-dependent binding of aminoacyl-tRNA to the A-site of ribosomes during protein biosynthesis.</text>
</comment>
<evidence type="ECO:0000313" key="14">
    <source>
        <dbReference type="Proteomes" id="UP000830671"/>
    </source>
</evidence>
<accession>A0A9Q8WHS5</accession>
<dbReference type="GO" id="GO:0005525">
    <property type="term" value="F:GTP binding"/>
    <property type="evidence" value="ECO:0007669"/>
    <property type="project" value="UniProtKB-KW"/>
</dbReference>
<evidence type="ECO:0000256" key="9">
    <source>
        <dbReference type="ARBA" id="ARBA00022917"/>
    </source>
</evidence>
<evidence type="ECO:0000256" key="10">
    <source>
        <dbReference type="ARBA" id="ARBA00023134"/>
    </source>
</evidence>
<dbReference type="InterPro" id="IPR000795">
    <property type="entry name" value="T_Tr_GTP-bd_dom"/>
</dbReference>
<comment type="subcellular location">
    <subcellularLocation>
        <location evidence="2">Cytoplasm</location>
    </subcellularLocation>
</comment>